<organism evidence="1 2">
    <name type="scientific">Thiospirochaeta perfilievii</name>
    <dbReference type="NCBI Taxonomy" id="252967"/>
    <lineage>
        <taxon>Bacteria</taxon>
        <taxon>Pseudomonadati</taxon>
        <taxon>Spirochaetota</taxon>
        <taxon>Spirochaetia</taxon>
        <taxon>Spirochaetales</taxon>
        <taxon>Spirochaetaceae</taxon>
        <taxon>Thiospirochaeta</taxon>
    </lineage>
</organism>
<proteinExistence type="predicted"/>
<evidence type="ECO:0008006" key="3">
    <source>
        <dbReference type="Google" id="ProtNLM"/>
    </source>
</evidence>
<reference evidence="1 2" key="1">
    <citation type="submission" date="2019-02" db="EMBL/GenBank/DDBJ databases">
        <authorList>
            <person name="Fomenkov A."/>
            <person name="Dubinina G."/>
            <person name="Grabovich M."/>
            <person name="Vincze T."/>
            <person name="Roberts R.J."/>
        </authorList>
    </citation>
    <scope>NUCLEOTIDE SEQUENCE [LARGE SCALE GENOMIC DNA]</scope>
    <source>
        <strain evidence="1 2">P</strain>
    </source>
</reference>
<dbReference type="EMBL" id="CP035807">
    <property type="protein sequence ID" value="QEN03293.1"/>
    <property type="molecule type" value="Genomic_DNA"/>
</dbReference>
<evidence type="ECO:0000313" key="1">
    <source>
        <dbReference type="EMBL" id="QEN03293.1"/>
    </source>
</evidence>
<name>A0A5C1Q5G0_9SPIO</name>
<gene>
    <name evidence="1" type="ORF">EW093_00750</name>
</gene>
<evidence type="ECO:0000313" key="2">
    <source>
        <dbReference type="Proteomes" id="UP000323824"/>
    </source>
</evidence>
<dbReference type="Proteomes" id="UP000323824">
    <property type="component" value="Chromosome"/>
</dbReference>
<reference evidence="1 2" key="2">
    <citation type="submission" date="2019-09" db="EMBL/GenBank/DDBJ databases">
        <title>Complete Genome Sequence and Methylome Analysis of free living Spirochaetas.</title>
        <authorList>
            <person name="Leshcheva N."/>
            <person name="Mikheeva N."/>
        </authorList>
    </citation>
    <scope>NUCLEOTIDE SEQUENCE [LARGE SCALE GENOMIC DNA]</scope>
    <source>
        <strain evidence="1 2">P</strain>
    </source>
</reference>
<dbReference type="KEGG" id="sper:EW093_00750"/>
<protein>
    <recommendedName>
        <fullName evidence="3">Restriction endonuclease type IV Mrr domain-containing protein</fullName>
    </recommendedName>
</protein>
<sequence>MYTPERINFIKLGVKGDFEKECIETNGTIKLGYNEIDHQLCMSGQWEKVSDLITKEYSTVQSATTSHKNQIKKFYEEPESAMWVTFYNNSLWYCFAQPGIQVNDDGSKVRNTVGGWKNIDINGKQLFIQELSGRLTKVQGFRGTICDVKEKEYLLNKINGKQSKEVIAVEKSLVELKKNLKLIIKKLNWKDFEIFIDLIFRSAGWSRVGIAGKTAKTIDLELLAPVTDERAIVQIKSESSLKTFNDYKTDFLNMNEYDKYFFIVHSPANDLRNYIDSKLEKDIIIYDDSKLSELCINGGLIGFLLDLSN</sequence>
<dbReference type="AlphaFoldDB" id="A0A5C1Q5G0"/>
<dbReference type="OrthoDB" id="819552at2"/>
<dbReference type="RefSeq" id="WP_149566553.1">
    <property type="nucleotide sequence ID" value="NZ_CP035807.1"/>
</dbReference>
<keyword evidence="2" id="KW-1185">Reference proteome</keyword>
<accession>A0A5C1Q5G0</accession>